<evidence type="ECO:0000256" key="2">
    <source>
        <dbReference type="SAM" id="SignalP"/>
    </source>
</evidence>
<feature type="chain" id="PRO_5046173726" evidence="2">
    <location>
        <begin position="34"/>
        <end position="147"/>
    </location>
</feature>
<dbReference type="EMBL" id="CP136336">
    <property type="protein sequence ID" value="WOB10917.1"/>
    <property type="molecule type" value="Genomic_DNA"/>
</dbReference>
<gene>
    <name evidence="3" type="ORF">RXV79_12885</name>
</gene>
<protein>
    <submittedName>
        <fullName evidence="3">Uncharacterized protein</fullName>
    </submittedName>
</protein>
<reference evidence="3 4" key="1">
    <citation type="submission" date="2023-10" db="EMBL/GenBank/DDBJ databases">
        <title>Bacteria for the degradation of biodegradable plastic PBAT(Polybutylene adipate terephthalate).</title>
        <authorList>
            <person name="Weon H.-Y."/>
            <person name="Yeon J."/>
        </authorList>
    </citation>
    <scope>NUCLEOTIDE SEQUENCE [LARGE SCALE GENOMIC DNA]</scope>
    <source>
        <strain evidence="3 4">SBD 7-3</strain>
    </source>
</reference>
<sequence>MIILIASRHRKRSIAFTMLFVWVFALLSGVANACLTEPHDDKAHGGATVSQVDHSALDAPHPHAADQDHHDSHLDKAPCQRSCDESSQTLLKQQPKLDTPDLQAVALPSQAWIVDLLCASDTPGRTHVAAVPPPSPPPRVWFSRLAL</sequence>
<accession>A0ABZ0D6M2</accession>
<keyword evidence="2" id="KW-0732">Signal</keyword>
<feature type="region of interest" description="Disordered" evidence="1">
    <location>
        <begin position="43"/>
        <end position="97"/>
    </location>
</feature>
<keyword evidence="4" id="KW-1185">Reference proteome</keyword>
<proteinExistence type="predicted"/>
<dbReference type="RefSeq" id="WP_316703844.1">
    <property type="nucleotide sequence ID" value="NZ_CP136336.1"/>
</dbReference>
<feature type="compositionally biased region" description="Basic and acidic residues" evidence="1">
    <location>
        <begin position="60"/>
        <end position="84"/>
    </location>
</feature>
<organism evidence="3 4">
    <name type="scientific">Piscinibacter gummiphilus</name>
    <dbReference type="NCBI Taxonomy" id="946333"/>
    <lineage>
        <taxon>Bacteria</taxon>
        <taxon>Pseudomonadati</taxon>
        <taxon>Pseudomonadota</taxon>
        <taxon>Betaproteobacteria</taxon>
        <taxon>Burkholderiales</taxon>
        <taxon>Sphaerotilaceae</taxon>
        <taxon>Piscinibacter</taxon>
    </lineage>
</organism>
<name>A0ABZ0D6M2_9BURK</name>
<feature type="signal peptide" evidence="2">
    <location>
        <begin position="1"/>
        <end position="33"/>
    </location>
</feature>
<evidence type="ECO:0000256" key="1">
    <source>
        <dbReference type="SAM" id="MobiDB-lite"/>
    </source>
</evidence>
<evidence type="ECO:0000313" key="4">
    <source>
        <dbReference type="Proteomes" id="UP001303946"/>
    </source>
</evidence>
<evidence type="ECO:0000313" key="3">
    <source>
        <dbReference type="EMBL" id="WOB10917.1"/>
    </source>
</evidence>
<dbReference type="Proteomes" id="UP001303946">
    <property type="component" value="Chromosome"/>
</dbReference>